<dbReference type="NCBIfam" id="NF041497">
    <property type="entry name" value="MobV"/>
    <property type="match status" value="1"/>
</dbReference>
<evidence type="ECO:0000313" key="4">
    <source>
        <dbReference type="Proteomes" id="UP000014023"/>
    </source>
</evidence>
<evidence type="ECO:0000256" key="1">
    <source>
        <dbReference type="ARBA" id="ARBA00010657"/>
    </source>
</evidence>
<dbReference type="CDD" id="cd17242">
    <property type="entry name" value="MobM_relaxase"/>
    <property type="match status" value="1"/>
</dbReference>
<name>A0A9W5V5E7_BACCE</name>
<dbReference type="EMBL" id="AHFL01000105">
    <property type="protein sequence ID" value="EOO56595.1"/>
    <property type="molecule type" value="Genomic_DNA"/>
</dbReference>
<protein>
    <recommendedName>
        <fullName evidence="5">Mob protein</fullName>
    </recommendedName>
</protein>
<dbReference type="InterPro" id="IPR001668">
    <property type="entry name" value="Mob_Pre"/>
</dbReference>
<proteinExistence type="inferred from homology"/>
<dbReference type="GO" id="GO:0006310">
    <property type="term" value="P:DNA recombination"/>
    <property type="evidence" value="ECO:0007669"/>
    <property type="project" value="InterPro"/>
</dbReference>
<sequence length="414" mass="48778">MAHVEKYTKGNVQGLSIHWDRKTENHSNQDIDNERSHLNYDLCEKEGDTLSRMNDRLSEVHCLNRKDVKVCANWAVTLPENLKNASDKEQRKFFEKTYEFLTNRYGGEKNVLSANVHNDETRPHMHFAFMPVVWDKKKEREKVSAKEVLTRKDLKTFHQDLDKFLKQEIPHIYKEGILNDKTIGVDTVKDLKKYSGEIQRQKNNMDAEFKEHEQKLEKQIQSVDKELKSKKNELLNLSEALPQKFNLKVKGKEKKTEVVKTGLFKTETVTIETGNWIVSDSEMKRMQKVLRDANLVKKDYERLQRTDLVKENKELHDKVDSLADGYVKAINENTDLHEKNRELRKEISSLKAHIKDLKGNIKVLYHNTKKVLGEHFKAFRGLIKNDLDMKGIDNQFDHEHKREIKKQRGYDIER</sequence>
<comment type="similarity">
    <text evidence="1">Belongs to the plasmid mobilization pre family.</text>
</comment>
<reference evidence="3 4" key="1">
    <citation type="submission" date="2012-12" db="EMBL/GenBank/DDBJ databases">
        <title>The Genome Sequence of Bacillus cereus VD196.</title>
        <authorList>
            <consortium name="The Broad Institute Genome Sequencing Platform"/>
            <consortium name="The Broad Institute Genome Sequencing Center for Infectious Disease"/>
            <person name="Feldgarden M."/>
            <person name="Van der Auwera G.A."/>
            <person name="Mahillon J."/>
            <person name="Duprez V."/>
            <person name="Timmery S."/>
            <person name="Mattelet C."/>
            <person name="Dierick K."/>
            <person name="Sun M."/>
            <person name="Yu Z."/>
            <person name="Zhu L."/>
            <person name="Hu X."/>
            <person name="Shank E.B."/>
            <person name="Swiecicka I."/>
            <person name="Hansen B.M."/>
            <person name="Andrup L."/>
            <person name="Walker B."/>
            <person name="Young S.K."/>
            <person name="Zeng Q."/>
            <person name="Gargeya S."/>
            <person name="Fitzgerald M."/>
            <person name="Haas B."/>
            <person name="Abouelleil A."/>
            <person name="Alvarado L."/>
            <person name="Arachchi H.M."/>
            <person name="Berlin A.M."/>
            <person name="Chapman S.B."/>
            <person name="Dewar J."/>
            <person name="Goldberg J."/>
            <person name="Griggs A."/>
            <person name="Gujja S."/>
            <person name="Hansen M."/>
            <person name="Howarth C."/>
            <person name="Imamovic A."/>
            <person name="Larimer J."/>
            <person name="McCowan C."/>
            <person name="Murphy C."/>
            <person name="Neiman D."/>
            <person name="Pearson M."/>
            <person name="Priest M."/>
            <person name="Roberts A."/>
            <person name="Saif S."/>
            <person name="Shea T."/>
            <person name="Sisk P."/>
            <person name="Sykes S."/>
            <person name="Wortman J."/>
            <person name="Nusbaum C."/>
            <person name="Birren B."/>
        </authorList>
    </citation>
    <scope>NUCLEOTIDE SEQUENCE [LARGE SCALE GENOMIC DNA]</scope>
    <source>
        <strain evidence="3 4">VD196</strain>
    </source>
</reference>
<evidence type="ECO:0008006" key="5">
    <source>
        <dbReference type="Google" id="ProtNLM"/>
    </source>
</evidence>
<gene>
    <name evidence="3" type="ORF">IKE_06469</name>
</gene>
<feature type="coiled-coil region" evidence="2">
    <location>
        <begin position="191"/>
        <end position="240"/>
    </location>
</feature>
<dbReference type="Pfam" id="PF01076">
    <property type="entry name" value="Mob_Pre"/>
    <property type="match status" value="1"/>
</dbReference>
<evidence type="ECO:0000256" key="2">
    <source>
        <dbReference type="SAM" id="Coils"/>
    </source>
</evidence>
<feature type="coiled-coil region" evidence="2">
    <location>
        <begin position="283"/>
        <end position="360"/>
    </location>
</feature>
<keyword evidence="2" id="KW-0175">Coiled coil</keyword>
<dbReference type="GO" id="GO:0003677">
    <property type="term" value="F:DNA binding"/>
    <property type="evidence" value="ECO:0007669"/>
    <property type="project" value="InterPro"/>
</dbReference>
<accession>A0A9W5V5E7</accession>
<dbReference type="RefSeq" id="WP_016125307.1">
    <property type="nucleotide sequence ID" value="NZ_KB976261.1"/>
</dbReference>
<dbReference type="Gene3D" id="3.30.930.30">
    <property type="match status" value="1"/>
</dbReference>
<comment type="caution">
    <text evidence="3">The sequence shown here is derived from an EMBL/GenBank/DDBJ whole genome shotgun (WGS) entry which is preliminary data.</text>
</comment>
<dbReference type="Proteomes" id="UP000014023">
    <property type="component" value="Unassembled WGS sequence"/>
</dbReference>
<organism evidence="3 4">
    <name type="scientific">Bacillus cereus VD196</name>
    <dbReference type="NCBI Taxonomy" id="1053243"/>
    <lineage>
        <taxon>Bacteria</taxon>
        <taxon>Bacillati</taxon>
        <taxon>Bacillota</taxon>
        <taxon>Bacilli</taxon>
        <taxon>Bacillales</taxon>
        <taxon>Bacillaceae</taxon>
        <taxon>Bacillus</taxon>
        <taxon>Bacillus cereus group</taxon>
    </lineage>
</organism>
<dbReference type="AlphaFoldDB" id="A0A9W5V5E7"/>
<evidence type="ECO:0000313" key="3">
    <source>
        <dbReference type="EMBL" id="EOO56595.1"/>
    </source>
</evidence>